<evidence type="ECO:0000259" key="2">
    <source>
        <dbReference type="PROSITE" id="PS51232"/>
    </source>
</evidence>
<dbReference type="SMART" id="SM01140">
    <property type="entry name" value="Drf_GBD"/>
    <property type="match status" value="1"/>
</dbReference>
<dbReference type="Pfam" id="PF06371">
    <property type="entry name" value="Drf_GBD"/>
    <property type="match status" value="1"/>
</dbReference>
<dbReference type="GO" id="GO:0030036">
    <property type="term" value="P:actin cytoskeleton organization"/>
    <property type="evidence" value="ECO:0007669"/>
    <property type="project" value="InterPro"/>
</dbReference>
<dbReference type="AlphaFoldDB" id="A0AAE1TLB7"/>
<dbReference type="InterPro" id="IPR011989">
    <property type="entry name" value="ARM-like"/>
</dbReference>
<dbReference type="Gene3D" id="1.25.10.10">
    <property type="entry name" value="Leucine-rich Repeat Variant"/>
    <property type="match status" value="1"/>
</dbReference>
<dbReference type="InterPro" id="IPR016024">
    <property type="entry name" value="ARM-type_fold"/>
</dbReference>
<reference evidence="3" key="1">
    <citation type="submission" date="2023-11" db="EMBL/GenBank/DDBJ databases">
        <title>Genome assemblies of two species of porcelain crab, Petrolisthes cinctipes and Petrolisthes manimaculis (Anomura: Porcellanidae).</title>
        <authorList>
            <person name="Angst P."/>
        </authorList>
    </citation>
    <scope>NUCLEOTIDE SEQUENCE</scope>
    <source>
        <strain evidence="3">PB745_02</strain>
        <tissue evidence="3">Gill</tissue>
    </source>
</reference>
<feature type="region of interest" description="Disordered" evidence="1">
    <location>
        <begin position="23"/>
        <end position="49"/>
    </location>
</feature>
<dbReference type="PANTHER" id="PTHR45725">
    <property type="entry name" value="FORMIN HOMOLOGY 2 FAMILY MEMBER"/>
    <property type="match status" value="1"/>
</dbReference>
<accession>A0AAE1TLB7</accession>
<evidence type="ECO:0000313" key="4">
    <source>
        <dbReference type="Proteomes" id="UP001292094"/>
    </source>
</evidence>
<organism evidence="3 4">
    <name type="scientific">Petrolisthes manimaculis</name>
    <dbReference type="NCBI Taxonomy" id="1843537"/>
    <lineage>
        <taxon>Eukaryota</taxon>
        <taxon>Metazoa</taxon>
        <taxon>Ecdysozoa</taxon>
        <taxon>Arthropoda</taxon>
        <taxon>Crustacea</taxon>
        <taxon>Multicrustacea</taxon>
        <taxon>Malacostraca</taxon>
        <taxon>Eumalacostraca</taxon>
        <taxon>Eucarida</taxon>
        <taxon>Decapoda</taxon>
        <taxon>Pleocyemata</taxon>
        <taxon>Anomura</taxon>
        <taxon>Galatheoidea</taxon>
        <taxon>Porcellanidae</taxon>
        <taxon>Petrolisthes</taxon>
    </lineage>
</organism>
<gene>
    <name evidence="3" type="ORF">Pmani_037268</name>
</gene>
<dbReference type="GO" id="GO:0003779">
    <property type="term" value="F:actin binding"/>
    <property type="evidence" value="ECO:0007669"/>
    <property type="project" value="InterPro"/>
</dbReference>
<evidence type="ECO:0000313" key="3">
    <source>
        <dbReference type="EMBL" id="KAK4289788.1"/>
    </source>
</evidence>
<dbReference type="InterPro" id="IPR010472">
    <property type="entry name" value="FH3_dom"/>
</dbReference>
<dbReference type="SMART" id="SM01139">
    <property type="entry name" value="Drf_FH3"/>
    <property type="match status" value="1"/>
</dbReference>
<dbReference type="SUPFAM" id="SSF48371">
    <property type="entry name" value="ARM repeat"/>
    <property type="match status" value="1"/>
</dbReference>
<feature type="region of interest" description="Disordered" evidence="1">
    <location>
        <begin position="112"/>
        <end position="142"/>
    </location>
</feature>
<dbReference type="GO" id="GO:0031267">
    <property type="term" value="F:small GTPase binding"/>
    <property type="evidence" value="ECO:0007669"/>
    <property type="project" value="InterPro"/>
</dbReference>
<dbReference type="PROSITE" id="PS51232">
    <property type="entry name" value="GBD_FH3"/>
    <property type="match status" value="1"/>
</dbReference>
<sequence length="465" mass="52488">MISPSVMWGGGRGGKEAVSWCFRGEGDHSWPGAPPSSSQPPRPSIPAWPGWRHVKESLREDIGQFKGSRLLASCPHLPQGSLDHIRSSVGEFGERLHERVSWWGEQLPCPLPWQHQQGSTSNSNSRSRSRSRTGRTMKRGGKMRRGEWYSACFCFKGSEPPQIEHVVSEQPQMVQVAPPPNMTEDLEPEELQTKVTELLDELDLTAVQKTGILNFPPEKQLQLLYDYHTLKSSNKKIESPEAYIAKLDEYSELTVPADQYQHHSWLKYTEGLKTALATQSNTFVGQFMDAGGLASLLRFLESMDDTTFQSSIHMNIIACVKALMNNSNGRRHILAHPSCMNVICQSLRTHNLKTKTVVLEILGGVCLLPGGHKKVLEAMLHFQKFAGERTRFQTLIVDLDRSFGNYGDELSLRIAIMSFINAVIRWGPGEDSLEFRLHLRYEFLMLGVQPVIEKLRDLQNDILDK</sequence>
<proteinExistence type="predicted"/>
<name>A0AAE1TLB7_9EUCA</name>
<protein>
    <recommendedName>
        <fullName evidence="2">GBD/FH3 domain-containing protein</fullName>
    </recommendedName>
</protein>
<keyword evidence="4" id="KW-1185">Reference proteome</keyword>
<comment type="caution">
    <text evidence="3">The sequence shown here is derived from an EMBL/GenBank/DDBJ whole genome shotgun (WGS) entry which is preliminary data.</text>
</comment>
<dbReference type="InterPro" id="IPR051425">
    <property type="entry name" value="Formin_Homology"/>
</dbReference>
<evidence type="ECO:0000256" key="1">
    <source>
        <dbReference type="SAM" id="MobiDB-lite"/>
    </source>
</evidence>
<dbReference type="Proteomes" id="UP001292094">
    <property type="component" value="Unassembled WGS sequence"/>
</dbReference>
<dbReference type="PANTHER" id="PTHR45725:SF1">
    <property type="entry name" value="DISHEVELLED ASSOCIATED ACTIVATOR OF MORPHOGENESIS, ISOFORM D"/>
    <property type="match status" value="1"/>
</dbReference>
<dbReference type="InterPro" id="IPR010473">
    <property type="entry name" value="GTPase-bd"/>
</dbReference>
<feature type="compositionally biased region" description="Pro residues" evidence="1">
    <location>
        <begin position="32"/>
        <end position="46"/>
    </location>
</feature>
<feature type="compositionally biased region" description="Basic residues" evidence="1">
    <location>
        <begin position="127"/>
        <end position="142"/>
    </location>
</feature>
<dbReference type="EMBL" id="JAWZYT010005723">
    <property type="protein sequence ID" value="KAK4289788.1"/>
    <property type="molecule type" value="Genomic_DNA"/>
</dbReference>
<dbReference type="Pfam" id="PF06367">
    <property type="entry name" value="Drf_FH3"/>
    <property type="match status" value="1"/>
</dbReference>
<feature type="domain" description="GBD/FH3" evidence="2">
    <location>
        <begin position="183"/>
        <end position="465"/>
    </location>
</feature>
<dbReference type="InterPro" id="IPR014768">
    <property type="entry name" value="GBD/FH3_dom"/>
</dbReference>